<keyword evidence="2" id="KW-1133">Transmembrane helix</keyword>
<reference evidence="3 4" key="1">
    <citation type="journal article" date="2013" name="Genome Announc.">
        <title>Draft genome sequence of an Actinobacterium, Brachybacterium muris strain UCD-AY4.</title>
        <authorList>
            <person name="Lo J.R."/>
            <person name="Lang J.M."/>
            <person name="Darling A.E."/>
            <person name="Eisen J.A."/>
            <person name="Coil D.A."/>
        </authorList>
    </citation>
    <scope>NUCLEOTIDE SEQUENCE [LARGE SCALE GENOMIC DNA]</scope>
    <source>
        <strain evidence="3 4">UCD-AY4</strain>
    </source>
</reference>
<dbReference type="EMBL" id="AORC01000014">
    <property type="protein sequence ID" value="EYT48540.1"/>
    <property type="molecule type" value="Genomic_DNA"/>
</dbReference>
<dbReference type="Proteomes" id="UP000019754">
    <property type="component" value="Unassembled WGS sequence"/>
</dbReference>
<feature type="transmembrane region" description="Helical" evidence="2">
    <location>
        <begin position="141"/>
        <end position="159"/>
    </location>
</feature>
<sequence>MTPGSGAPREGDPRDVDEEFARLLEAEGVVLPPGQAPSEPAAADEGERHRLRSPDCPDEPPTEEQRARARAVHPARGRPMKSPRELGEDDVYDRDAWMGDFVPPDPDLPEPSSRALWSWTALVGGVLMLLVVAVSPSLPTWVGGIGGIAALGGIVSLLMRAPRHREDDGVEV</sequence>
<dbReference type="OrthoDB" id="4793783at2"/>
<organism evidence="3 4">
    <name type="scientific">Brachybacterium muris UCD-AY4</name>
    <dbReference type="NCBI Taxonomy" id="1249481"/>
    <lineage>
        <taxon>Bacteria</taxon>
        <taxon>Bacillati</taxon>
        <taxon>Actinomycetota</taxon>
        <taxon>Actinomycetes</taxon>
        <taxon>Micrococcales</taxon>
        <taxon>Dermabacteraceae</taxon>
        <taxon>Brachybacterium</taxon>
    </lineage>
</organism>
<accession>A0A022KWF3</accession>
<feature type="compositionally biased region" description="Basic residues" evidence="1">
    <location>
        <begin position="68"/>
        <end position="81"/>
    </location>
</feature>
<feature type="compositionally biased region" description="Basic and acidic residues" evidence="1">
    <location>
        <begin position="45"/>
        <end position="55"/>
    </location>
</feature>
<evidence type="ECO:0000256" key="1">
    <source>
        <dbReference type="SAM" id="MobiDB-lite"/>
    </source>
</evidence>
<protein>
    <submittedName>
        <fullName evidence="3">Uncharacterized protein</fullName>
    </submittedName>
</protein>
<feature type="region of interest" description="Disordered" evidence="1">
    <location>
        <begin position="24"/>
        <end position="87"/>
    </location>
</feature>
<keyword evidence="2" id="KW-0812">Transmembrane</keyword>
<proteinExistence type="predicted"/>
<name>A0A022KWF3_9MICO</name>
<feature type="transmembrane region" description="Helical" evidence="2">
    <location>
        <begin position="116"/>
        <end position="135"/>
    </location>
</feature>
<evidence type="ECO:0000313" key="3">
    <source>
        <dbReference type="EMBL" id="EYT48540.1"/>
    </source>
</evidence>
<keyword evidence="4" id="KW-1185">Reference proteome</keyword>
<comment type="caution">
    <text evidence="3">The sequence shown here is derived from an EMBL/GenBank/DDBJ whole genome shotgun (WGS) entry which is preliminary data.</text>
</comment>
<evidence type="ECO:0000256" key="2">
    <source>
        <dbReference type="SAM" id="Phobius"/>
    </source>
</evidence>
<evidence type="ECO:0000313" key="4">
    <source>
        <dbReference type="Proteomes" id="UP000019754"/>
    </source>
</evidence>
<dbReference type="RefSeq" id="WP_017823674.1">
    <property type="nucleotide sequence ID" value="NZ_AORC01000014.1"/>
</dbReference>
<dbReference type="HOGENOM" id="CLU_1552344_0_0_11"/>
<keyword evidence="2" id="KW-0472">Membrane</keyword>
<gene>
    <name evidence="3" type="ORF">D641_0111595</name>
</gene>
<dbReference type="AlphaFoldDB" id="A0A022KWF3"/>